<dbReference type="Gene3D" id="1.10.560.10">
    <property type="entry name" value="GroEL-like equatorial domain"/>
    <property type="match status" value="1"/>
</dbReference>
<comment type="caution">
    <text evidence="10">The sequence shown here is derived from an EMBL/GenBank/DDBJ whole genome shotgun (WGS) entry which is preliminary data.</text>
</comment>
<keyword evidence="5 8" id="KW-0547">Nucleotide-binding</keyword>
<keyword evidence="7 8" id="KW-0143">Chaperone</keyword>
<dbReference type="GO" id="GO:0016887">
    <property type="term" value="F:ATP hydrolysis activity"/>
    <property type="evidence" value="ECO:0007669"/>
    <property type="project" value="InterPro"/>
</dbReference>
<dbReference type="Pfam" id="PF00118">
    <property type="entry name" value="Cpn60_TCP1"/>
    <property type="match status" value="1"/>
</dbReference>
<evidence type="ECO:0000313" key="10">
    <source>
        <dbReference type="EMBL" id="KAK2196970.1"/>
    </source>
</evidence>
<evidence type="ECO:0000313" key="11">
    <source>
        <dbReference type="Proteomes" id="UP001214638"/>
    </source>
</evidence>
<dbReference type="PROSITE" id="PS00995">
    <property type="entry name" value="TCP1_3"/>
    <property type="match status" value="1"/>
</dbReference>
<comment type="subcellular location">
    <subcellularLocation>
        <location evidence="1">Cytoplasm</location>
    </subcellularLocation>
</comment>
<evidence type="ECO:0000256" key="7">
    <source>
        <dbReference type="ARBA" id="ARBA00023186"/>
    </source>
</evidence>
<evidence type="ECO:0000256" key="4">
    <source>
        <dbReference type="ARBA" id="ARBA00022490"/>
    </source>
</evidence>
<dbReference type="InterPro" id="IPR017998">
    <property type="entry name" value="Chaperone_TCP-1"/>
</dbReference>
<comment type="similarity">
    <text evidence="2 8">Belongs to the TCP-1 chaperonin family.</text>
</comment>
<dbReference type="InterPro" id="IPR027410">
    <property type="entry name" value="TCP-1-like_intermed_sf"/>
</dbReference>
<dbReference type="SUPFAM" id="SSF54849">
    <property type="entry name" value="GroEL-intermediate domain like"/>
    <property type="match status" value="1"/>
</dbReference>
<dbReference type="SUPFAM" id="SSF52029">
    <property type="entry name" value="GroEL apical domain-like"/>
    <property type="match status" value="1"/>
</dbReference>
<evidence type="ECO:0000256" key="6">
    <source>
        <dbReference type="ARBA" id="ARBA00022840"/>
    </source>
</evidence>
<keyword evidence="6 8" id="KW-0067">ATP-binding</keyword>
<dbReference type="SUPFAM" id="SSF48592">
    <property type="entry name" value="GroEL equatorial domain-like"/>
    <property type="match status" value="1"/>
</dbReference>
<organism evidence="10 11">
    <name type="scientific">Babesia duncani</name>
    <dbReference type="NCBI Taxonomy" id="323732"/>
    <lineage>
        <taxon>Eukaryota</taxon>
        <taxon>Sar</taxon>
        <taxon>Alveolata</taxon>
        <taxon>Apicomplexa</taxon>
        <taxon>Aconoidasida</taxon>
        <taxon>Piroplasmida</taxon>
        <taxon>Babesiidae</taxon>
        <taxon>Babesia</taxon>
    </lineage>
</organism>
<gene>
    <name evidence="10" type="ORF">BdWA1_002219</name>
</gene>
<dbReference type="GeneID" id="94336517"/>
<keyword evidence="11" id="KW-1185">Reference proteome</keyword>
<dbReference type="InterPro" id="IPR054827">
    <property type="entry name" value="thermosome_alpha"/>
</dbReference>
<dbReference type="GO" id="GO:0005832">
    <property type="term" value="C:chaperonin-containing T-complex"/>
    <property type="evidence" value="ECO:0007669"/>
    <property type="project" value="UniProtKB-ARBA"/>
</dbReference>
<dbReference type="InterPro" id="IPR012719">
    <property type="entry name" value="Chap_CCT_gamma"/>
</dbReference>
<keyword evidence="4" id="KW-0963">Cytoplasm</keyword>
<dbReference type="EMBL" id="JALLKP010000002">
    <property type="protein sequence ID" value="KAK2196970.1"/>
    <property type="molecule type" value="Genomic_DNA"/>
</dbReference>
<dbReference type="InterPro" id="IPR053374">
    <property type="entry name" value="TCP-1_chaperonin"/>
</dbReference>
<dbReference type="InterPro" id="IPR002423">
    <property type="entry name" value="Cpn60/GroEL/TCP-1"/>
</dbReference>
<dbReference type="PROSITE" id="PS00751">
    <property type="entry name" value="TCP1_2"/>
    <property type="match status" value="1"/>
</dbReference>
<dbReference type="NCBIfam" id="TIGR02344">
    <property type="entry name" value="chap_CCT_gamma"/>
    <property type="match status" value="1"/>
</dbReference>
<dbReference type="FunFam" id="3.50.7.10:FF:000005">
    <property type="entry name" value="T-complex protein 1 subunit gamma"/>
    <property type="match status" value="1"/>
</dbReference>
<dbReference type="GO" id="GO:0051082">
    <property type="term" value="F:unfolded protein binding"/>
    <property type="evidence" value="ECO:0007669"/>
    <property type="project" value="InterPro"/>
</dbReference>
<evidence type="ECO:0000256" key="8">
    <source>
        <dbReference type="RuleBase" id="RU004187"/>
    </source>
</evidence>
<reference evidence="10" key="1">
    <citation type="journal article" date="2023" name="Nat. Microbiol.">
        <title>Babesia duncani multi-omics identifies virulence factors and drug targets.</title>
        <authorList>
            <person name="Singh P."/>
            <person name="Lonardi S."/>
            <person name="Liang Q."/>
            <person name="Vydyam P."/>
            <person name="Khabirova E."/>
            <person name="Fang T."/>
            <person name="Gihaz S."/>
            <person name="Thekkiniath J."/>
            <person name="Munshi M."/>
            <person name="Abel S."/>
            <person name="Ciampossin L."/>
            <person name="Batugedara G."/>
            <person name="Gupta M."/>
            <person name="Lu X.M."/>
            <person name="Lenz T."/>
            <person name="Chakravarty S."/>
            <person name="Cornillot E."/>
            <person name="Hu Y."/>
            <person name="Ma W."/>
            <person name="Gonzalez L.M."/>
            <person name="Sanchez S."/>
            <person name="Estrada K."/>
            <person name="Sanchez-Flores A."/>
            <person name="Montero E."/>
            <person name="Harb O.S."/>
            <person name="Le Roch K.G."/>
            <person name="Mamoun C.B."/>
        </authorList>
    </citation>
    <scope>NUCLEOTIDE SEQUENCE</scope>
    <source>
        <strain evidence="10">WA1</strain>
    </source>
</reference>
<evidence type="ECO:0000256" key="5">
    <source>
        <dbReference type="ARBA" id="ARBA00022741"/>
    </source>
</evidence>
<dbReference type="Gene3D" id="3.30.260.10">
    <property type="entry name" value="TCP-1-like chaperonin intermediate domain"/>
    <property type="match status" value="1"/>
</dbReference>
<dbReference type="FunFam" id="1.10.560.10:FF:000085">
    <property type="entry name" value="T-complex protein 1 subunit gamma"/>
    <property type="match status" value="1"/>
</dbReference>
<evidence type="ECO:0000256" key="1">
    <source>
        <dbReference type="ARBA" id="ARBA00004496"/>
    </source>
</evidence>
<name>A0AAD9PLC4_9APIC</name>
<dbReference type="RefSeq" id="XP_067803812.1">
    <property type="nucleotide sequence ID" value="XM_067947248.1"/>
</dbReference>
<evidence type="ECO:0000256" key="2">
    <source>
        <dbReference type="ARBA" id="ARBA00008020"/>
    </source>
</evidence>
<evidence type="ECO:0000256" key="3">
    <source>
        <dbReference type="ARBA" id="ARBA00017187"/>
    </source>
</evidence>
<dbReference type="InterPro" id="IPR027413">
    <property type="entry name" value="GROEL-like_equatorial_sf"/>
</dbReference>
<evidence type="ECO:0000256" key="9">
    <source>
        <dbReference type="RuleBase" id="RU004191"/>
    </source>
</evidence>
<protein>
    <recommendedName>
        <fullName evidence="3 9">T-complex protein 1 subunit gamma</fullName>
    </recommendedName>
</protein>
<sequence length="545" mass="59754">MMNAQPKVLVFKPSFKQENDRKAQLATIQASKALSEIIRTTLGPRSMLKMLLDPMGGIVITNDGNAVLREIDVANPAAKSLIELSRSQDEEVGDGTTSCVILCGQFLANSELLLKREIHPTTIVKGYMEALDDALQVLESIAIKIDVNDHEKIKGVISSCLDTKFSSRWGSLITDLALEAVLKVRTVASDGSSNIDIKRYAKIEKIPGGMPQESQVLDGIVINKDIVHSKMPRMVENPRVLILDCTLEYKKGESQTIVDINDEVGWEKLLEQEEAEIRQMCDDIIATGCNVLATEKGISDLAQHFLAKAGISCIRRIRKTDANRLARATGATIVNRTEEALKQHVGTKCGLFQVVKIGDDYFSFFTKCKDPKACSLILRGSSKDVLNEIERNLHDAMNVCRNILLQGKILPGGGATEMHVSTQLMKKLDSKTGLEKWSYRAAAKAFEIIPRTLAQNCGVNPLVLITKLATLHTQGEVAMGVNGETGEICNVYEKKIYDTFTVKAQVFKSAIEAACLLLRIDMIVSGVCKPNKEPSAGSKVPALEE</sequence>
<dbReference type="KEGG" id="bdw:94336517"/>
<dbReference type="GO" id="GO:0140662">
    <property type="term" value="F:ATP-dependent protein folding chaperone"/>
    <property type="evidence" value="ECO:0007669"/>
    <property type="project" value="InterPro"/>
</dbReference>
<dbReference type="InterPro" id="IPR027409">
    <property type="entry name" value="GroEL-like_apical_dom_sf"/>
</dbReference>
<proteinExistence type="inferred from homology"/>
<dbReference type="NCBIfam" id="NF041082">
    <property type="entry name" value="thermosome_alpha"/>
    <property type="match status" value="1"/>
</dbReference>
<dbReference type="GO" id="GO:0005524">
    <property type="term" value="F:ATP binding"/>
    <property type="evidence" value="ECO:0007669"/>
    <property type="project" value="UniProtKB-KW"/>
</dbReference>
<accession>A0AAD9PLC4</accession>
<dbReference type="NCBIfam" id="NF041083">
    <property type="entry name" value="thermosome_beta"/>
    <property type="match status" value="1"/>
</dbReference>
<dbReference type="PROSITE" id="PS00750">
    <property type="entry name" value="TCP1_1"/>
    <property type="match status" value="1"/>
</dbReference>
<dbReference type="PRINTS" id="PR00304">
    <property type="entry name" value="TCOMPLEXTCP1"/>
</dbReference>
<dbReference type="InterPro" id="IPR002194">
    <property type="entry name" value="Chaperonin_TCP-1_CS"/>
</dbReference>
<dbReference type="Proteomes" id="UP001214638">
    <property type="component" value="Unassembled WGS sequence"/>
</dbReference>
<dbReference type="CDD" id="cd03337">
    <property type="entry name" value="TCP1_gamma"/>
    <property type="match status" value="1"/>
</dbReference>
<dbReference type="AlphaFoldDB" id="A0AAD9PLC4"/>
<dbReference type="Gene3D" id="3.50.7.10">
    <property type="entry name" value="GroEL"/>
    <property type="match status" value="1"/>
</dbReference>
<dbReference type="PANTHER" id="PTHR11353">
    <property type="entry name" value="CHAPERONIN"/>
    <property type="match status" value="1"/>
</dbReference>